<comment type="caution">
    <text evidence="3">The sequence shown here is derived from an EMBL/GenBank/DDBJ whole genome shotgun (WGS) entry which is preliminary data.</text>
</comment>
<feature type="compositionally biased region" description="Polar residues" evidence="1">
    <location>
        <begin position="1"/>
        <end position="10"/>
    </location>
</feature>
<dbReference type="PANTHER" id="PTHR33112">
    <property type="entry name" value="DOMAIN PROTEIN, PUTATIVE-RELATED"/>
    <property type="match status" value="1"/>
</dbReference>
<dbReference type="InterPro" id="IPR010730">
    <property type="entry name" value="HET"/>
</dbReference>
<proteinExistence type="predicted"/>
<accession>A0ABY2H463</accession>
<organism evidence="3 4">
    <name type="scientific">Trichoderma ghanense</name>
    <dbReference type="NCBI Taxonomy" id="65468"/>
    <lineage>
        <taxon>Eukaryota</taxon>
        <taxon>Fungi</taxon>
        <taxon>Dikarya</taxon>
        <taxon>Ascomycota</taxon>
        <taxon>Pezizomycotina</taxon>
        <taxon>Sordariomycetes</taxon>
        <taxon>Hypocreomycetidae</taxon>
        <taxon>Hypocreales</taxon>
        <taxon>Hypocreaceae</taxon>
        <taxon>Trichoderma</taxon>
    </lineage>
</organism>
<dbReference type="PANTHER" id="PTHR33112:SF9">
    <property type="entry name" value="HETEROKARYON INCOMPATIBILITY DOMAIN-CONTAINING PROTEIN"/>
    <property type="match status" value="1"/>
</dbReference>
<evidence type="ECO:0000259" key="2">
    <source>
        <dbReference type="Pfam" id="PF06985"/>
    </source>
</evidence>
<dbReference type="EMBL" id="PPTA01000006">
    <property type="protein sequence ID" value="TFB03082.1"/>
    <property type="molecule type" value="Genomic_DNA"/>
</dbReference>
<sequence>MATHTMSLSGLESAPEPRPCSSCHHPPRANSGPTAAITSLEALLQGAQSGCLACSVLSAGIKSVINSSAPQHVQPSGSLEWLRMDINMAASGQSLNLTLFNRQLEISVFAQPPHKTPELERLFPNVPIGVVQLPETTCSAASLEWVVEQLGQCDNSHGCHRENSCSTESLPRRILDIGTSDNDHIRLKELDVRDGEIPKYACLSHCWGTSRALSTTVANLETHKRKIPWSVLPRLFQDTITVVRRLGICLLWIDSLCIIQNDKDDWRKEAAKMGSTYRNAYIVISASKSSDSKQSLFGGINDQLKPSIIPVPSLGQRAAVCFRRSFTHSPGYMDQRLVKSSPLPTFNRGWIFQERLLSSRILHFGPQELSWECLRTSTCQCSPSATVDSGDGAADAYTLSAQRVLQPKAIFNHDYWRKLNEAQLIRVWHMMVEDYTQLRLSFQSDIFPAISGIAKLFQRSSTSEYVAGMWTKSLLYDLAWHRETMHDESAKPHEWARRPQTWRAPTWSWAAVLGPVKFLDMGTGLGALCKVEEVTCFPYQTDPTGELSGGNLLLRGHLIPTSIKYKSPVGQSPMKPFELFELGIMQGQVGNAWADYDSSLPGTDHVPAESIVRCFILATRIDSGSLIMLLLRQSGHDEDDGCIVWQRLGLVQLSKPPNVPIEAKDYWFNVFKGRMSDVAVVKVI</sequence>
<feature type="region of interest" description="Disordered" evidence="1">
    <location>
        <begin position="1"/>
        <end position="32"/>
    </location>
</feature>
<gene>
    <name evidence="3" type="ORF">CCMA1212_005515</name>
</gene>
<reference evidence="3 4" key="1">
    <citation type="submission" date="2018-01" db="EMBL/GenBank/DDBJ databases">
        <title>Genome characterization of the sugarcane-associated fungus Trichoderma ghanense CCMA-1212 and their application in lignocelulose bioconversion.</title>
        <authorList>
            <person name="Steindorff A.S."/>
            <person name="Mendes T.D."/>
            <person name="Vilela E.S.D."/>
            <person name="Rodrigues D.S."/>
            <person name="Formighieri E.F."/>
            <person name="Melo I.S."/>
            <person name="Favaro L.C.L."/>
        </authorList>
    </citation>
    <scope>NUCLEOTIDE SEQUENCE [LARGE SCALE GENOMIC DNA]</scope>
    <source>
        <strain evidence="3 4">CCMA-1212</strain>
    </source>
</reference>
<dbReference type="RefSeq" id="XP_073559283.1">
    <property type="nucleotide sequence ID" value="XM_073702772.1"/>
</dbReference>
<evidence type="ECO:0000313" key="3">
    <source>
        <dbReference type="EMBL" id="TFB03082.1"/>
    </source>
</evidence>
<evidence type="ECO:0000256" key="1">
    <source>
        <dbReference type="SAM" id="MobiDB-lite"/>
    </source>
</evidence>
<dbReference type="Proteomes" id="UP001642720">
    <property type="component" value="Unassembled WGS sequence"/>
</dbReference>
<dbReference type="Pfam" id="PF06985">
    <property type="entry name" value="HET"/>
    <property type="match status" value="1"/>
</dbReference>
<dbReference type="GeneID" id="300577222"/>
<name>A0ABY2H463_9HYPO</name>
<protein>
    <recommendedName>
        <fullName evidence="2">Heterokaryon incompatibility domain-containing protein</fullName>
    </recommendedName>
</protein>
<feature type="domain" description="Heterokaryon incompatibility" evidence="2">
    <location>
        <begin position="200"/>
        <end position="354"/>
    </location>
</feature>
<evidence type="ECO:0000313" key="4">
    <source>
        <dbReference type="Proteomes" id="UP001642720"/>
    </source>
</evidence>
<keyword evidence="4" id="KW-1185">Reference proteome</keyword>